<keyword evidence="10" id="KW-1185">Reference proteome</keyword>
<keyword evidence="9" id="KW-0456">Lyase</keyword>
<dbReference type="InterPro" id="IPR036038">
    <property type="entry name" value="Aminotransferase-like"/>
</dbReference>
<dbReference type="InterPro" id="IPR001544">
    <property type="entry name" value="Aminotrans_IV"/>
</dbReference>
<dbReference type="PANTHER" id="PTHR42743">
    <property type="entry name" value="AMINO-ACID AMINOTRANSFERASE"/>
    <property type="match status" value="1"/>
</dbReference>
<evidence type="ECO:0000313" key="10">
    <source>
        <dbReference type="Proteomes" id="UP001476282"/>
    </source>
</evidence>
<comment type="pathway">
    <text evidence="3">Amino-acid biosynthesis; L-leucine biosynthesis; L-leucine from 3-methyl-2-oxobutanoate: step 4/4.</text>
</comment>
<protein>
    <recommendedName>
        <fullName evidence="5">branched-chain-amino-acid transaminase</fullName>
        <ecNumber evidence="5">2.6.1.42</ecNumber>
    </recommendedName>
</protein>
<organism evidence="9 10">
    <name type="scientific">Haloferula sargassicola</name>
    <dbReference type="NCBI Taxonomy" id="490096"/>
    <lineage>
        <taxon>Bacteria</taxon>
        <taxon>Pseudomonadati</taxon>
        <taxon>Verrucomicrobiota</taxon>
        <taxon>Verrucomicrobiia</taxon>
        <taxon>Verrucomicrobiales</taxon>
        <taxon>Verrucomicrobiaceae</taxon>
        <taxon>Haloferula</taxon>
    </lineage>
</organism>
<proteinExistence type="inferred from homology"/>
<dbReference type="RefSeq" id="WP_353567525.1">
    <property type="nucleotide sequence ID" value="NZ_BAABRI010000014.1"/>
</dbReference>
<comment type="catalytic activity">
    <reaction evidence="6">
        <text>L-valine + 2-oxoglutarate = 3-methyl-2-oxobutanoate + L-glutamate</text>
        <dbReference type="Rhea" id="RHEA:24813"/>
        <dbReference type="ChEBI" id="CHEBI:11851"/>
        <dbReference type="ChEBI" id="CHEBI:16810"/>
        <dbReference type="ChEBI" id="CHEBI:29985"/>
        <dbReference type="ChEBI" id="CHEBI:57762"/>
        <dbReference type="EC" id="2.6.1.42"/>
    </reaction>
</comment>
<evidence type="ECO:0000256" key="8">
    <source>
        <dbReference type="ARBA" id="ARBA00049229"/>
    </source>
</evidence>
<sequence>MKTWILEGDPTPLDRGHSHGLGVFETLLALDGRLVRPDWHFERMEHGCRVLEIDPPDREAILAALAPELGRGRQRVRIVRTAGAGSLNQLHGEGARTLLSLAPCPEPPDRLSFILAPWPKNEASPLAAVKCLSYAENLLALDAARQAGADEAVFLNTRGELCEGATSNLFLQVKGRLLTPPLSSGCLPGTFRRGLLESGQADEAVLVPADLASAEAVYLTSATRGKVSAEWRSQSTG</sequence>
<evidence type="ECO:0000256" key="6">
    <source>
        <dbReference type="ARBA" id="ARBA00048212"/>
    </source>
</evidence>
<comment type="catalytic activity">
    <reaction evidence="8">
        <text>L-leucine + 2-oxoglutarate = 4-methyl-2-oxopentanoate + L-glutamate</text>
        <dbReference type="Rhea" id="RHEA:18321"/>
        <dbReference type="ChEBI" id="CHEBI:16810"/>
        <dbReference type="ChEBI" id="CHEBI:17865"/>
        <dbReference type="ChEBI" id="CHEBI:29985"/>
        <dbReference type="ChEBI" id="CHEBI:57427"/>
        <dbReference type="EC" id="2.6.1.42"/>
    </reaction>
</comment>
<dbReference type="InterPro" id="IPR043131">
    <property type="entry name" value="BCAT-like_N"/>
</dbReference>
<comment type="pathway">
    <text evidence="2">Amino-acid biosynthesis; L-valine biosynthesis; L-valine from pyruvate: step 4/4.</text>
</comment>
<evidence type="ECO:0000256" key="2">
    <source>
        <dbReference type="ARBA" id="ARBA00004931"/>
    </source>
</evidence>
<dbReference type="EMBL" id="BAABRI010000014">
    <property type="protein sequence ID" value="GAA5483418.1"/>
    <property type="molecule type" value="Genomic_DNA"/>
</dbReference>
<reference evidence="9 10" key="1">
    <citation type="submission" date="2024-02" db="EMBL/GenBank/DDBJ databases">
        <title>Haloferula sargassicola NBRC 104335.</title>
        <authorList>
            <person name="Ichikawa N."/>
            <person name="Katano-Makiyama Y."/>
            <person name="Hidaka K."/>
        </authorList>
    </citation>
    <scope>NUCLEOTIDE SEQUENCE [LARGE SCALE GENOMIC DNA]</scope>
    <source>
        <strain evidence="9 10">NBRC 104335</strain>
    </source>
</reference>
<evidence type="ECO:0000256" key="4">
    <source>
        <dbReference type="ARBA" id="ARBA00009320"/>
    </source>
</evidence>
<gene>
    <name evidence="9" type="primary">pabC</name>
    <name evidence="9" type="ORF">Hsar01_02649</name>
</gene>
<dbReference type="PANTHER" id="PTHR42743:SF11">
    <property type="entry name" value="AMINODEOXYCHORISMATE LYASE"/>
    <property type="match status" value="1"/>
</dbReference>
<comment type="catalytic activity">
    <reaction evidence="7">
        <text>L-isoleucine + 2-oxoglutarate = (S)-3-methyl-2-oxopentanoate + L-glutamate</text>
        <dbReference type="Rhea" id="RHEA:24801"/>
        <dbReference type="ChEBI" id="CHEBI:16810"/>
        <dbReference type="ChEBI" id="CHEBI:29985"/>
        <dbReference type="ChEBI" id="CHEBI:35146"/>
        <dbReference type="ChEBI" id="CHEBI:58045"/>
        <dbReference type="EC" id="2.6.1.42"/>
    </reaction>
</comment>
<dbReference type="Proteomes" id="UP001476282">
    <property type="component" value="Unassembled WGS sequence"/>
</dbReference>
<dbReference type="SUPFAM" id="SSF56752">
    <property type="entry name" value="D-aminoacid aminotransferase-like PLP-dependent enzymes"/>
    <property type="match status" value="1"/>
</dbReference>
<dbReference type="Pfam" id="PF01063">
    <property type="entry name" value="Aminotran_4"/>
    <property type="match status" value="1"/>
</dbReference>
<accession>A0ABP9UPC7</accession>
<comment type="caution">
    <text evidence="9">The sequence shown here is derived from an EMBL/GenBank/DDBJ whole genome shotgun (WGS) entry which is preliminary data.</text>
</comment>
<evidence type="ECO:0000256" key="7">
    <source>
        <dbReference type="ARBA" id="ARBA00048798"/>
    </source>
</evidence>
<evidence type="ECO:0000256" key="1">
    <source>
        <dbReference type="ARBA" id="ARBA00004824"/>
    </source>
</evidence>
<name>A0ABP9UPC7_9BACT</name>
<comment type="pathway">
    <text evidence="1">Amino-acid biosynthesis; L-isoleucine biosynthesis; L-isoleucine from 2-oxobutanoate: step 4/4.</text>
</comment>
<evidence type="ECO:0000313" key="9">
    <source>
        <dbReference type="EMBL" id="GAA5483418.1"/>
    </source>
</evidence>
<evidence type="ECO:0000256" key="5">
    <source>
        <dbReference type="ARBA" id="ARBA00013053"/>
    </source>
</evidence>
<comment type="similarity">
    <text evidence="4">Belongs to the class-IV pyridoxal-phosphate-dependent aminotransferase family.</text>
</comment>
<dbReference type="InterPro" id="IPR050571">
    <property type="entry name" value="Class-IV_PLP-Dep_Aminotrnsfr"/>
</dbReference>
<evidence type="ECO:0000256" key="3">
    <source>
        <dbReference type="ARBA" id="ARBA00005072"/>
    </source>
</evidence>
<dbReference type="GO" id="GO:0016829">
    <property type="term" value="F:lyase activity"/>
    <property type="evidence" value="ECO:0007669"/>
    <property type="project" value="UniProtKB-KW"/>
</dbReference>
<dbReference type="Gene3D" id="3.30.470.10">
    <property type="match status" value="1"/>
</dbReference>
<dbReference type="Gene3D" id="3.20.10.10">
    <property type="entry name" value="D-amino Acid Aminotransferase, subunit A, domain 2"/>
    <property type="match status" value="1"/>
</dbReference>
<dbReference type="InterPro" id="IPR043132">
    <property type="entry name" value="BCAT-like_C"/>
</dbReference>
<dbReference type="EC" id="2.6.1.42" evidence="5"/>